<evidence type="ECO:0000313" key="1">
    <source>
        <dbReference type="EMBL" id="GAI09424.1"/>
    </source>
</evidence>
<name>X1MSQ3_9ZZZZ</name>
<organism evidence="1">
    <name type="scientific">marine sediment metagenome</name>
    <dbReference type="NCBI Taxonomy" id="412755"/>
    <lineage>
        <taxon>unclassified sequences</taxon>
        <taxon>metagenomes</taxon>
        <taxon>ecological metagenomes</taxon>
    </lineage>
</organism>
<comment type="caution">
    <text evidence="1">The sequence shown here is derived from an EMBL/GenBank/DDBJ whole genome shotgun (WGS) entry which is preliminary data.</text>
</comment>
<dbReference type="AlphaFoldDB" id="X1MSQ3"/>
<protein>
    <submittedName>
        <fullName evidence="1">Uncharacterized protein</fullName>
    </submittedName>
</protein>
<sequence length="116" mass="12445">LFDGRLVMGGDSEGGVLFYLEEVLPFSTALLDPTAGSAHTLDIFHTNLGEENLCGGITGLFILEAIGTAPLPTTKTTKCPFCGNKQVESVHATRIKCSNCGKEYLVYDLTGFRETV</sequence>
<feature type="non-terminal residue" evidence="1">
    <location>
        <position position="1"/>
    </location>
</feature>
<gene>
    <name evidence="1" type="ORF">S06H3_10623</name>
</gene>
<accession>X1MSQ3</accession>
<dbReference type="EMBL" id="BARV01004961">
    <property type="protein sequence ID" value="GAI09424.1"/>
    <property type="molecule type" value="Genomic_DNA"/>
</dbReference>
<proteinExistence type="predicted"/>
<reference evidence="1" key="1">
    <citation type="journal article" date="2014" name="Front. Microbiol.">
        <title>High frequency of phylogenetically diverse reductive dehalogenase-homologous genes in deep subseafloor sedimentary metagenomes.</title>
        <authorList>
            <person name="Kawai M."/>
            <person name="Futagami T."/>
            <person name="Toyoda A."/>
            <person name="Takaki Y."/>
            <person name="Nishi S."/>
            <person name="Hori S."/>
            <person name="Arai W."/>
            <person name="Tsubouchi T."/>
            <person name="Morono Y."/>
            <person name="Uchiyama I."/>
            <person name="Ito T."/>
            <person name="Fujiyama A."/>
            <person name="Inagaki F."/>
            <person name="Takami H."/>
        </authorList>
    </citation>
    <scope>NUCLEOTIDE SEQUENCE</scope>
    <source>
        <strain evidence="1">Expedition CK06-06</strain>
    </source>
</reference>